<dbReference type="AlphaFoldDB" id="A0A9D1N9T9"/>
<name>A0A9D1N9T9_9FIRM</name>
<dbReference type="Pfam" id="PF13669">
    <property type="entry name" value="Glyoxalase_4"/>
    <property type="match status" value="1"/>
</dbReference>
<dbReference type="GO" id="GO:0046491">
    <property type="term" value="P:L-methylmalonyl-CoA metabolic process"/>
    <property type="evidence" value="ECO:0007669"/>
    <property type="project" value="TreeGrafter"/>
</dbReference>
<proteinExistence type="predicted"/>
<evidence type="ECO:0000259" key="2">
    <source>
        <dbReference type="PROSITE" id="PS51819"/>
    </source>
</evidence>
<dbReference type="Gene3D" id="3.10.180.10">
    <property type="entry name" value="2,3-Dihydroxybiphenyl 1,2-Dioxygenase, domain 1"/>
    <property type="match status" value="1"/>
</dbReference>
<dbReference type="GO" id="GO:0004493">
    <property type="term" value="F:methylmalonyl-CoA epimerase activity"/>
    <property type="evidence" value="ECO:0007669"/>
    <property type="project" value="TreeGrafter"/>
</dbReference>
<protein>
    <submittedName>
        <fullName evidence="3">VOC family protein</fullName>
    </submittedName>
</protein>
<dbReference type="Proteomes" id="UP000886857">
    <property type="component" value="Unassembled WGS sequence"/>
</dbReference>
<organism evidence="3 4">
    <name type="scientific">Candidatus Limadaptatus stercoripullorum</name>
    <dbReference type="NCBI Taxonomy" id="2840846"/>
    <lineage>
        <taxon>Bacteria</taxon>
        <taxon>Bacillati</taxon>
        <taxon>Bacillota</taxon>
        <taxon>Clostridia</taxon>
        <taxon>Eubacteriales</taxon>
        <taxon>Candidatus Limadaptatus</taxon>
    </lineage>
</organism>
<feature type="domain" description="VOC" evidence="2">
    <location>
        <begin position="5"/>
        <end position="145"/>
    </location>
</feature>
<sequence>MKLGKIGHIGIVVRDLEKAKEEYSRVFGIDKWYELTYDSPLDMTYRGEKRDCNVTLYFGGKGHTAIELIYTEGDDNIYTAFLARRGEGIHHIQYNVKDLDAAIAHFAESGWKVLQSATFGSAGARIRYAYVGKSEDDTVVELIETTLKGGIKKGDMPFETQLAALTGNYRKLK</sequence>
<comment type="caution">
    <text evidence="3">The sequence shown here is derived from an EMBL/GenBank/DDBJ whole genome shotgun (WGS) entry which is preliminary data.</text>
</comment>
<reference evidence="3" key="2">
    <citation type="journal article" date="2021" name="PeerJ">
        <title>Extensive microbial diversity within the chicken gut microbiome revealed by metagenomics and culture.</title>
        <authorList>
            <person name="Gilroy R."/>
            <person name="Ravi A."/>
            <person name="Getino M."/>
            <person name="Pursley I."/>
            <person name="Horton D.L."/>
            <person name="Alikhan N.F."/>
            <person name="Baker D."/>
            <person name="Gharbi K."/>
            <person name="Hall N."/>
            <person name="Watson M."/>
            <person name="Adriaenssens E.M."/>
            <person name="Foster-Nyarko E."/>
            <person name="Jarju S."/>
            <person name="Secka A."/>
            <person name="Antonio M."/>
            <person name="Oren A."/>
            <person name="Chaudhuri R.R."/>
            <person name="La Ragione R."/>
            <person name="Hildebrand F."/>
            <person name="Pallen M.J."/>
        </authorList>
    </citation>
    <scope>NUCLEOTIDE SEQUENCE</scope>
    <source>
        <strain evidence="3">10406</strain>
    </source>
</reference>
<dbReference type="PROSITE" id="PS51819">
    <property type="entry name" value="VOC"/>
    <property type="match status" value="1"/>
</dbReference>
<dbReference type="GO" id="GO:0046872">
    <property type="term" value="F:metal ion binding"/>
    <property type="evidence" value="ECO:0007669"/>
    <property type="project" value="UniProtKB-KW"/>
</dbReference>
<dbReference type="InterPro" id="IPR051785">
    <property type="entry name" value="MMCE/EMCE_epimerase"/>
</dbReference>
<evidence type="ECO:0000313" key="4">
    <source>
        <dbReference type="Proteomes" id="UP000886857"/>
    </source>
</evidence>
<evidence type="ECO:0000313" key="3">
    <source>
        <dbReference type="EMBL" id="HIU99191.1"/>
    </source>
</evidence>
<dbReference type="EMBL" id="DVOE01000076">
    <property type="protein sequence ID" value="HIU99191.1"/>
    <property type="molecule type" value="Genomic_DNA"/>
</dbReference>
<dbReference type="PANTHER" id="PTHR43048">
    <property type="entry name" value="METHYLMALONYL-COA EPIMERASE"/>
    <property type="match status" value="1"/>
</dbReference>
<accession>A0A9D1N9T9</accession>
<dbReference type="PANTHER" id="PTHR43048:SF3">
    <property type="entry name" value="METHYLMALONYL-COA EPIMERASE, MITOCHONDRIAL"/>
    <property type="match status" value="1"/>
</dbReference>
<keyword evidence="1" id="KW-0479">Metal-binding</keyword>
<evidence type="ECO:0000256" key="1">
    <source>
        <dbReference type="ARBA" id="ARBA00022723"/>
    </source>
</evidence>
<dbReference type="SUPFAM" id="SSF54593">
    <property type="entry name" value="Glyoxalase/Bleomycin resistance protein/Dihydroxybiphenyl dioxygenase"/>
    <property type="match status" value="1"/>
</dbReference>
<dbReference type="InterPro" id="IPR029068">
    <property type="entry name" value="Glyas_Bleomycin-R_OHBP_Dase"/>
</dbReference>
<gene>
    <name evidence="3" type="ORF">IAC73_05055</name>
</gene>
<dbReference type="InterPro" id="IPR037523">
    <property type="entry name" value="VOC_core"/>
</dbReference>
<reference evidence="3" key="1">
    <citation type="submission" date="2020-10" db="EMBL/GenBank/DDBJ databases">
        <authorList>
            <person name="Gilroy R."/>
        </authorList>
    </citation>
    <scope>NUCLEOTIDE SEQUENCE</scope>
    <source>
        <strain evidence="3">10406</strain>
    </source>
</reference>